<organism evidence="1 2">
    <name type="scientific">Ogataea philodendri</name>
    <dbReference type="NCBI Taxonomy" id="1378263"/>
    <lineage>
        <taxon>Eukaryota</taxon>
        <taxon>Fungi</taxon>
        <taxon>Dikarya</taxon>
        <taxon>Ascomycota</taxon>
        <taxon>Saccharomycotina</taxon>
        <taxon>Pichiomycetes</taxon>
        <taxon>Pichiales</taxon>
        <taxon>Pichiaceae</taxon>
        <taxon>Ogataea</taxon>
    </lineage>
</organism>
<dbReference type="RefSeq" id="XP_046060887.1">
    <property type="nucleotide sequence ID" value="XM_046204888.1"/>
</dbReference>
<dbReference type="OrthoDB" id="10629287at2759"/>
<name>A0A9P8P558_9ASCO</name>
<keyword evidence="2" id="KW-1185">Reference proteome</keyword>
<sequence length="131" mass="14583">MAILGTIPIQTAPSPLYNAKNPSFWTMLTPVEISPGGLLDLSAADFLNSCIRTLMVSRGWQQRASNRPAVPPATRSMAVFFGLLLFAAEALMLSQHFYPHGPPILYTWSLPYPQIFSRHIGEGPTEKWQLR</sequence>
<gene>
    <name evidence="1" type="ORF">OGAPHI_003871</name>
</gene>
<dbReference type="AlphaFoldDB" id="A0A9P8P558"/>
<comment type="caution">
    <text evidence="1">The sequence shown here is derived from an EMBL/GenBank/DDBJ whole genome shotgun (WGS) entry which is preliminary data.</text>
</comment>
<evidence type="ECO:0000313" key="2">
    <source>
        <dbReference type="Proteomes" id="UP000769157"/>
    </source>
</evidence>
<reference evidence="1" key="1">
    <citation type="journal article" date="2021" name="Open Biol.">
        <title>Shared evolutionary footprints suggest mitochondrial oxidative damage underlies multiple complex I losses in fungi.</title>
        <authorList>
            <person name="Schikora-Tamarit M.A."/>
            <person name="Marcet-Houben M."/>
            <person name="Nosek J."/>
            <person name="Gabaldon T."/>
        </authorList>
    </citation>
    <scope>NUCLEOTIDE SEQUENCE</scope>
    <source>
        <strain evidence="1">CBS6075</strain>
    </source>
</reference>
<evidence type="ECO:0000313" key="1">
    <source>
        <dbReference type="EMBL" id="KAH3665683.1"/>
    </source>
</evidence>
<protein>
    <submittedName>
        <fullName evidence="1">Uncharacterized protein</fullName>
    </submittedName>
</protein>
<proteinExistence type="predicted"/>
<accession>A0A9P8P558</accession>
<reference evidence="1" key="2">
    <citation type="submission" date="2021-01" db="EMBL/GenBank/DDBJ databases">
        <authorList>
            <person name="Schikora-Tamarit M.A."/>
        </authorList>
    </citation>
    <scope>NUCLEOTIDE SEQUENCE</scope>
    <source>
        <strain evidence="1">CBS6075</strain>
    </source>
</reference>
<dbReference type="Proteomes" id="UP000769157">
    <property type="component" value="Unassembled WGS sequence"/>
</dbReference>
<dbReference type="GeneID" id="70235836"/>
<dbReference type="EMBL" id="JAEUBE010000295">
    <property type="protein sequence ID" value="KAH3665683.1"/>
    <property type="molecule type" value="Genomic_DNA"/>
</dbReference>